<comment type="caution">
    <text evidence="3">The sequence shown here is derived from an EMBL/GenBank/DDBJ whole genome shotgun (WGS) entry which is preliminary data.</text>
</comment>
<evidence type="ECO:0000256" key="1">
    <source>
        <dbReference type="ARBA" id="ARBA00008791"/>
    </source>
</evidence>
<dbReference type="Pfam" id="PF00582">
    <property type="entry name" value="Usp"/>
    <property type="match status" value="1"/>
</dbReference>
<dbReference type="EMBL" id="JBHTMK010000050">
    <property type="protein sequence ID" value="MFD1371055.1"/>
    <property type="molecule type" value="Genomic_DNA"/>
</dbReference>
<dbReference type="RefSeq" id="WP_378079088.1">
    <property type="nucleotide sequence ID" value="NZ_AP028461.1"/>
</dbReference>
<dbReference type="InterPro" id="IPR006015">
    <property type="entry name" value="Universal_stress_UspA"/>
</dbReference>
<dbReference type="PRINTS" id="PR01438">
    <property type="entry name" value="UNVRSLSTRESS"/>
</dbReference>
<dbReference type="CDD" id="cd00293">
    <property type="entry name" value="USP-like"/>
    <property type="match status" value="1"/>
</dbReference>
<reference evidence="4" key="1">
    <citation type="journal article" date="2019" name="Int. J. Syst. Evol. Microbiol.">
        <title>The Global Catalogue of Microorganisms (GCM) 10K type strain sequencing project: providing services to taxonomists for standard genome sequencing and annotation.</title>
        <authorList>
            <consortium name="The Broad Institute Genomics Platform"/>
            <consortium name="The Broad Institute Genome Sequencing Center for Infectious Disease"/>
            <person name="Wu L."/>
            <person name="Ma J."/>
        </authorList>
    </citation>
    <scope>NUCLEOTIDE SEQUENCE [LARGE SCALE GENOMIC DNA]</scope>
    <source>
        <strain evidence="4">CCM 7526</strain>
    </source>
</reference>
<keyword evidence="4" id="KW-1185">Reference proteome</keyword>
<dbReference type="SUPFAM" id="SSF52402">
    <property type="entry name" value="Adenine nucleotide alpha hydrolases-like"/>
    <property type="match status" value="1"/>
</dbReference>
<accession>A0ABW4ALC4</accession>
<dbReference type="Gene3D" id="3.40.50.12370">
    <property type="match status" value="1"/>
</dbReference>
<dbReference type="PANTHER" id="PTHR46268">
    <property type="entry name" value="STRESS RESPONSE PROTEIN NHAX"/>
    <property type="match status" value="1"/>
</dbReference>
<protein>
    <submittedName>
        <fullName evidence="3">Universal stress protein</fullName>
    </submittedName>
</protein>
<dbReference type="PANTHER" id="PTHR46268:SF6">
    <property type="entry name" value="UNIVERSAL STRESS PROTEIN UP12"/>
    <property type="match status" value="1"/>
</dbReference>
<dbReference type="InterPro" id="IPR006016">
    <property type="entry name" value="UspA"/>
</dbReference>
<organism evidence="3 4">
    <name type="scientific">Actinoplanes sichuanensis</name>
    <dbReference type="NCBI Taxonomy" id="512349"/>
    <lineage>
        <taxon>Bacteria</taxon>
        <taxon>Bacillati</taxon>
        <taxon>Actinomycetota</taxon>
        <taxon>Actinomycetes</taxon>
        <taxon>Micromonosporales</taxon>
        <taxon>Micromonosporaceae</taxon>
        <taxon>Actinoplanes</taxon>
    </lineage>
</organism>
<proteinExistence type="inferred from homology"/>
<gene>
    <name evidence="3" type="ORF">ACFQ5G_37460</name>
</gene>
<evidence type="ECO:0000259" key="2">
    <source>
        <dbReference type="Pfam" id="PF00582"/>
    </source>
</evidence>
<dbReference type="Proteomes" id="UP001597183">
    <property type="component" value="Unassembled WGS sequence"/>
</dbReference>
<evidence type="ECO:0000313" key="4">
    <source>
        <dbReference type="Proteomes" id="UP001597183"/>
    </source>
</evidence>
<name>A0ABW4ALC4_9ACTN</name>
<evidence type="ECO:0000313" key="3">
    <source>
        <dbReference type="EMBL" id="MFD1371055.1"/>
    </source>
</evidence>
<sequence length="181" mass="18901">MAVQLAARAFGSVVVTRAWPAPEGPVLVGVDGSAAAEPVLDFAFDAAAQRRHWLLVVHVLESGNRADALERMVASRALASGIDARLRVLDGDPTAVMARESQEASLIVVGARGRAPFHGLLGSVAQTLLHHGRASVAVVRGTVPESCRPVHSDASTSHHAIVCARVAEPPAARHAPRATSR</sequence>
<comment type="similarity">
    <text evidence="1">Belongs to the universal stress protein A family.</text>
</comment>
<feature type="domain" description="UspA" evidence="2">
    <location>
        <begin position="25"/>
        <end position="140"/>
    </location>
</feature>